<proteinExistence type="predicted"/>
<dbReference type="GO" id="GO:0051536">
    <property type="term" value="F:iron-sulfur cluster binding"/>
    <property type="evidence" value="ECO:0007669"/>
    <property type="project" value="UniProtKB-KW"/>
</dbReference>
<reference evidence="4 5" key="1">
    <citation type="journal article" date="2009" name="PLoS ONE">
        <title>The complete genome of Teredinibacter turnerae T7901: an intracellular endosymbiont of marine wood-boring bivalves (shipworms).</title>
        <authorList>
            <person name="Yang J.C."/>
            <person name="Madupu R."/>
            <person name="Durkin A.S."/>
            <person name="Ekborg N.A."/>
            <person name="Pedamallu C.S."/>
            <person name="Hostetler J.B."/>
            <person name="Radune D."/>
            <person name="Toms B.S."/>
            <person name="Henrissat B."/>
            <person name="Coutinho P.M."/>
            <person name="Schwarz S."/>
            <person name="Field L."/>
            <person name="Trindade-Silva A.E."/>
            <person name="Soares C.A.G."/>
            <person name="Elshahawi S."/>
            <person name="Hanora A."/>
            <person name="Schmidt E.W."/>
            <person name="Haygood M.G."/>
            <person name="Posfai J."/>
            <person name="Benner J."/>
            <person name="Madinger C."/>
            <person name="Nove J."/>
            <person name="Anton B."/>
            <person name="Chaudhary K."/>
            <person name="Foster J."/>
            <person name="Holman A."/>
            <person name="Kumar S."/>
            <person name="Lessard P.A."/>
            <person name="Luyten Y.A."/>
            <person name="Slatko B."/>
            <person name="Wood N."/>
            <person name="Wu B."/>
            <person name="Teplitski M."/>
            <person name="Mougous J.D."/>
            <person name="Ward N."/>
            <person name="Eisen J.A."/>
            <person name="Badger J.H."/>
            <person name="Distel D.L."/>
        </authorList>
    </citation>
    <scope>NUCLEOTIDE SEQUENCE [LARGE SCALE GENOMIC DNA]</scope>
    <source>
        <strain evidence="5">ATCC 39867 / T7901</strain>
    </source>
</reference>
<dbReference type="PANTHER" id="PTHR43432:SF3">
    <property type="entry name" value="SLR0285 PROTEIN"/>
    <property type="match status" value="1"/>
</dbReference>
<evidence type="ECO:0000313" key="5">
    <source>
        <dbReference type="Proteomes" id="UP000009080"/>
    </source>
</evidence>
<evidence type="ECO:0000256" key="1">
    <source>
        <dbReference type="ARBA" id="ARBA00022723"/>
    </source>
</evidence>
<keyword evidence="2" id="KW-0408">Iron</keyword>
<dbReference type="HOGENOM" id="CLU_053465_0_0_6"/>
<dbReference type="Gene3D" id="3.80.30.30">
    <property type="match status" value="1"/>
</dbReference>
<protein>
    <submittedName>
        <fullName evidence="4">Radical SAM domain protein</fullName>
    </submittedName>
</protein>
<dbReference type="SFLD" id="SFLDS00029">
    <property type="entry name" value="Radical_SAM"/>
    <property type="match status" value="1"/>
</dbReference>
<organism evidence="4 5">
    <name type="scientific">Teredinibacter turnerae (strain ATCC 39867 / T7901)</name>
    <dbReference type="NCBI Taxonomy" id="377629"/>
    <lineage>
        <taxon>Bacteria</taxon>
        <taxon>Pseudomonadati</taxon>
        <taxon>Pseudomonadota</taxon>
        <taxon>Gammaproteobacteria</taxon>
        <taxon>Cellvibrionales</taxon>
        <taxon>Cellvibrionaceae</taxon>
        <taxon>Teredinibacter</taxon>
    </lineage>
</organism>
<dbReference type="OrthoDB" id="9785699at2"/>
<dbReference type="SFLD" id="SFLDG01084">
    <property type="entry name" value="Uncharacterised_Radical_SAM_Su"/>
    <property type="match status" value="1"/>
</dbReference>
<dbReference type="eggNOG" id="COG1533">
    <property type="taxonomic scope" value="Bacteria"/>
</dbReference>
<dbReference type="EMBL" id="CP001614">
    <property type="protein sequence ID" value="ACR13637.1"/>
    <property type="molecule type" value="Genomic_DNA"/>
</dbReference>
<keyword evidence="1" id="KW-0479">Metal-binding</keyword>
<dbReference type="GO" id="GO:0003824">
    <property type="term" value="F:catalytic activity"/>
    <property type="evidence" value="ECO:0007669"/>
    <property type="project" value="InterPro"/>
</dbReference>
<dbReference type="KEGG" id="ttu:TERTU_4133"/>
<gene>
    <name evidence="4" type="ordered locus">TERTU_4133</name>
</gene>
<evidence type="ECO:0000256" key="2">
    <source>
        <dbReference type="ARBA" id="ARBA00023004"/>
    </source>
</evidence>
<keyword evidence="5" id="KW-1185">Reference proteome</keyword>
<accession>C5BUI2</accession>
<name>C5BUI2_TERTT</name>
<dbReference type="PANTHER" id="PTHR43432">
    <property type="entry name" value="SLR0285 PROTEIN"/>
    <property type="match status" value="1"/>
</dbReference>
<dbReference type="Proteomes" id="UP000009080">
    <property type="component" value="Chromosome"/>
</dbReference>
<evidence type="ECO:0000256" key="3">
    <source>
        <dbReference type="ARBA" id="ARBA00023014"/>
    </source>
</evidence>
<dbReference type="RefSeq" id="WP_015819752.1">
    <property type="nucleotide sequence ID" value="NC_012997.1"/>
</dbReference>
<dbReference type="GO" id="GO:0046872">
    <property type="term" value="F:metal ion binding"/>
    <property type="evidence" value="ECO:0007669"/>
    <property type="project" value="UniProtKB-KW"/>
</dbReference>
<evidence type="ECO:0000313" key="4">
    <source>
        <dbReference type="EMBL" id="ACR13637.1"/>
    </source>
</evidence>
<sequence length="359" mass="40619">MSRSDKHVVEIDSIKTPIVRSPGFGKKGLSDYKLDLMGLCSFGCSYCSSNAGSYLRINRQRFLENTHDQLGQDLLPAQDPGLMFVWPDVLERLSEQLSGKSKDWGTDSTLMFSMLTDSFSPYLVKNGITQKALEMLLERTRFRIRVLTKNSTVGSKSWITFFQRWPGRFTVGLSIGSLDDAWARRIERGTSLPSARLKALHKLQEAGIPTYGMLCPIFPDLLEGDRLEALIDGINPGSVETVWAEPYNDRANWKKVRAGYAKNSSGHALLSAIYEDGDRAAWSGYARELYQRLARHSRSHGWADKLLYLLYEKDIVEHDAKAMAPFKHILFQGAKEDSGLSKNRYIQQFQRPLIDVVTI</sequence>
<keyword evidence="3" id="KW-0411">Iron-sulfur</keyword>
<dbReference type="InterPro" id="IPR040086">
    <property type="entry name" value="MJ0683-like"/>
</dbReference>
<dbReference type="AlphaFoldDB" id="C5BUI2"/>
<dbReference type="InterPro" id="IPR007197">
    <property type="entry name" value="rSAM"/>
</dbReference>